<name>F0SZU5_SYNGF</name>
<evidence type="ECO:0000313" key="9">
    <source>
        <dbReference type="Proteomes" id="UP000007488"/>
    </source>
</evidence>
<evidence type="ECO:0000259" key="7">
    <source>
        <dbReference type="Pfam" id="PF00082"/>
    </source>
</evidence>
<keyword evidence="2 5" id="KW-0645">Protease</keyword>
<dbReference type="Proteomes" id="UP000007488">
    <property type="component" value="Chromosome"/>
</dbReference>
<dbReference type="PANTHER" id="PTHR43399:SF4">
    <property type="entry name" value="CELL WALL-ASSOCIATED PROTEASE"/>
    <property type="match status" value="1"/>
</dbReference>
<dbReference type="PROSITE" id="PS00138">
    <property type="entry name" value="SUBTILASE_SER"/>
    <property type="match status" value="1"/>
</dbReference>
<evidence type="ECO:0000256" key="2">
    <source>
        <dbReference type="ARBA" id="ARBA00022670"/>
    </source>
</evidence>
<dbReference type="GO" id="GO:0004252">
    <property type="term" value="F:serine-type endopeptidase activity"/>
    <property type="evidence" value="ECO:0007669"/>
    <property type="project" value="UniProtKB-UniRule"/>
</dbReference>
<dbReference type="InterPro" id="IPR015500">
    <property type="entry name" value="Peptidase_S8_subtilisin-rel"/>
</dbReference>
<reference evidence="9" key="2">
    <citation type="submission" date="2011-02" db="EMBL/GenBank/DDBJ databases">
        <title>The complete genome of Syntrophobotulus glycolicus DSM 8271.</title>
        <authorList>
            <person name="Lucas S."/>
            <person name="Copeland A."/>
            <person name="Lapidus A."/>
            <person name="Bruce D."/>
            <person name="Goodwin L."/>
            <person name="Pitluck S."/>
            <person name="Kyrpides N."/>
            <person name="Mavromatis K."/>
            <person name="Pagani I."/>
            <person name="Ivanova N."/>
            <person name="Mikhailova N."/>
            <person name="Chertkov O."/>
            <person name="Held B."/>
            <person name="Detter J.C."/>
            <person name="Tapia R."/>
            <person name="Han C."/>
            <person name="Land M."/>
            <person name="Hauser L."/>
            <person name="Markowitz V."/>
            <person name="Cheng J.-F."/>
            <person name="Hugenholtz P."/>
            <person name="Woyke T."/>
            <person name="Wu D."/>
            <person name="Spring S."/>
            <person name="Schroeder M."/>
            <person name="Brambilla E."/>
            <person name="Klenk H.-P."/>
            <person name="Eisen J.A."/>
        </authorList>
    </citation>
    <scope>NUCLEOTIDE SEQUENCE [LARGE SCALE GENOMIC DNA]</scope>
    <source>
        <strain evidence="9">DSM 8271 / FlGlyR</strain>
    </source>
</reference>
<dbReference type="Gene3D" id="3.40.50.12090">
    <property type="match status" value="2"/>
</dbReference>
<dbReference type="PRINTS" id="PR00723">
    <property type="entry name" value="SUBTILISIN"/>
</dbReference>
<reference evidence="8 9" key="1">
    <citation type="journal article" date="2011" name="Stand. Genomic Sci.">
        <title>Complete genome sequence of Syntrophobotulus glycolicus type strain (FlGlyR).</title>
        <authorList>
            <person name="Han C."/>
            <person name="Mwirichia R."/>
            <person name="Chertkov O."/>
            <person name="Held B."/>
            <person name="Lapidus A."/>
            <person name="Nolan M."/>
            <person name="Lucas S."/>
            <person name="Hammon N."/>
            <person name="Deshpande S."/>
            <person name="Cheng J.F."/>
            <person name="Tapia R."/>
            <person name="Goodwin L."/>
            <person name="Pitluck S."/>
            <person name="Huntemann M."/>
            <person name="Liolios K."/>
            <person name="Ivanova N."/>
            <person name="Pagani I."/>
            <person name="Mavromatis K."/>
            <person name="Ovchinikova G."/>
            <person name="Pati A."/>
            <person name="Chen A."/>
            <person name="Palaniappan K."/>
            <person name="Land M."/>
            <person name="Hauser L."/>
            <person name="Brambilla E.M."/>
            <person name="Rohde M."/>
            <person name="Spring S."/>
            <person name="Sikorski J."/>
            <person name="Goker M."/>
            <person name="Woyke T."/>
            <person name="Bristow J."/>
            <person name="Eisen J.A."/>
            <person name="Markowitz V."/>
            <person name="Hugenholtz P."/>
            <person name="Kyrpides N.C."/>
            <person name="Klenk H.P."/>
            <person name="Detter J.C."/>
        </authorList>
    </citation>
    <scope>NUCLEOTIDE SEQUENCE [LARGE SCALE GENOMIC DNA]</scope>
    <source>
        <strain evidence="9">DSM 8271 / FlGlyR</strain>
    </source>
</reference>
<dbReference type="Gene3D" id="3.40.50.200">
    <property type="entry name" value="Peptidase S8/S53 domain"/>
    <property type="match status" value="1"/>
</dbReference>
<dbReference type="EMBL" id="CP002547">
    <property type="protein sequence ID" value="ADY57266.1"/>
    <property type="molecule type" value="Genomic_DNA"/>
</dbReference>
<dbReference type="Pfam" id="PF04122">
    <property type="entry name" value="CW_binding_2"/>
    <property type="match status" value="3"/>
</dbReference>
<dbReference type="eggNOG" id="COG1404">
    <property type="taxonomic scope" value="Bacteria"/>
</dbReference>
<accession>F0SZU5</accession>
<evidence type="ECO:0000256" key="6">
    <source>
        <dbReference type="RuleBase" id="RU003355"/>
    </source>
</evidence>
<dbReference type="RefSeq" id="WP_013626038.1">
    <property type="nucleotide sequence ID" value="NC_015172.1"/>
</dbReference>
<dbReference type="HOGENOM" id="CLU_336729_0_0_9"/>
<comment type="similarity">
    <text evidence="1 5 6">Belongs to the peptidase S8 family.</text>
</comment>
<dbReference type="Pfam" id="PF00082">
    <property type="entry name" value="Peptidase_S8"/>
    <property type="match status" value="1"/>
</dbReference>
<dbReference type="InterPro" id="IPR000209">
    <property type="entry name" value="Peptidase_S8/S53_dom"/>
</dbReference>
<dbReference type="PROSITE" id="PS00136">
    <property type="entry name" value="SUBTILASE_ASP"/>
    <property type="match status" value="1"/>
</dbReference>
<keyword evidence="9" id="KW-1185">Reference proteome</keyword>
<evidence type="ECO:0000256" key="4">
    <source>
        <dbReference type="ARBA" id="ARBA00022825"/>
    </source>
</evidence>
<sequence length="880" mass="91430">MQKQVNSNIKPHPKVKGKQVFAFFLAALILAGGIIPIRAEASGRQNPRLVVKITPETRIETIARETGGRLVRKSALDYATLEYDGASLSPEQIREKVLQAGGVLHAEWSNACTIDSPGTIDSLGTKLSGSETDPDGELTEPRYPLQWAIQNIRADKVWDEGATGQGIVVAVIDTGVDLDHPDLKGQLVPGYNAITGSTAAGAARDDNGHGTSVAGAIAAGKNGIGILGVAYGARIMPVKAMDSKGSGENDVIADGIVWAVDHGAKIINLSMGAERQTAVFDEALDYALDKGCLVVAASGNTDAVTHLSGVAYPGAYPGILAVSAIDSSNLITDFSRVGPEIELAAPGKRILTDYWSQDTSGEAYATGTSIAAPIVSGAAALIWSRYPALAAQEVRQLLLNSAADLGTTGRDDDYGYGKVDCYRALKLAQGLKQLSSPAAVSWEGGKIGSSAGEAVLTVPAGAFKAGLDERNNDASLQVSVGEAALPGSLPQGILPGGKAYQISWEGQETHKPLNLSLSMTRPVGETGQPENEGAQEPAERTGKLACLYLWSSARWLRIGGGIPFAEGQSLEVPVNEPGIYMIGYTDEPSEPRISGSDRVQTAVEIAEEAYPTGCDTVIVARADDYPDALAGAPLAYQYHAPILLTDPDTLPREVEEAVKRLAPGKIIVLGGTGAVSGSVENSLQRLAATERIAGSDRFGTAAAIAEKLGNTGQAVIVSGSNYPDAVAAAAHAAISGRPILLTGSFSLNSTTRQTLRKLSVTETEVIGGEGAVSSRVERDLPAPRRIGGADRYETSARLLQAYPPQGRVLYAATGADFPDALTGGVLAAAGMSNILLLPPGELSPSQITVLSALSQKKCVALGGAGVISENILQEIGTLLK</sequence>
<dbReference type="InterPro" id="IPR007253">
    <property type="entry name" value="Cell_wall-bd_2"/>
</dbReference>
<dbReference type="EC" id="3.4.21.62" evidence="8"/>
<gene>
    <name evidence="8" type="ordered locus">Sgly_2997</name>
</gene>
<dbReference type="KEGG" id="sgy:Sgly_2997"/>
<feature type="active site" description="Charge relay system" evidence="5">
    <location>
        <position position="209"/>
    </location>
</feature>
<keyword evidence="3 5" id="KW-0378">Hydrolase</keyword>
<feature type="domain" description="Peptidase S8/S53" evidence="7">
    <location>
        <begin position="164"/>
        <end position="417"/>
    </location>
</feature>
<dbReference type="STRING" id="645991.Sgly_2997"/>
<evidence type="ECO:0000256" key="1">
    <source>
        <dbReference type="ARBA" id="ARBA00011073"/>
    </source>
</evidence>
<dbReference type="InterPro" id="IPR036852">
    <property type="entry name" value="Peptidase_S8/S53_dom_sf"/>
</dbReference>
<dbReference type="PROSITE" id="PS00137">
    <property type="entry name" value="SUBTILASE_HIS"/>
    <property type="match status" value="1"/>
</dbReference>
<proteinExistence type="inferred from homology"/>
<organism evidence="8 9">
    <name type="scientific">Syntrophobotulus glycolicus (strain DSM 8271 / FlGlyR)</name>
    <dbReference type="NCBI Taxonomy" id="645991"/>
    <lineage>
        <taxon>Bacteria</taxon>
        <taxon>Bacillati</taxon>
        <taxon>Bacillota</taxon>
        <taxon>Clostridia</taxon>
        <taxon>Eubacteriales</taxon>
        <taxon>Desulfitobacteriaceae</taxon>
        <taxon>Syntrophobotulus</taxon>
    </lineage>
</organism>
<evidence type="ECO:0000256" key="3">
    <source>
        <dbReference type="ARBA" id="ARBA00022801"/>
    </source>
</evidence>
<dbReference type="SUPFAM" id="SSF52743">
    <property type="entry name" value="Subtilisin-like"/>
    <property type="match status" value="1"/>
</dbReference>
<dbReference type="InterPro" id="IPR022398">
    <property type="entry name" value="Peptidase_S8_His-AS"/>
</dbReference>
<feature type="active site" description="Charge relay system" evidence="5">
    <location>
        <position position="369"/>
    </location>
</feature>
<protein>
    <submittedName>
        <fullName evidence="8">Subtilisin</fullName>
        <ecNumber evidence="8">3.4.21.62</ecNumber>
    </submittedName>
</protein>
<dbReference type="InterPro" id="IPR051048">
    <property type="entry name" value="Peptidase_S8/S53_subtilisin"/>
</dbReference>
<evidence type="ECO:0000256" key="5">
    <source>
        <dbReference type="PROSITE-ProRule" id="PRU01240"/>
    </source>
</evidence>
<dbReference type="AlphaFoldDB" id="F0SZU5"/>
<dbReference type="InterPro" id="IPR023827">
    <property type="entry name" value="Peptidase_S8_Asp-AS"/>
</dbReference>
<dbReference type="InterPro" id="IPR023828">
    <property type="entry name" value="Peptidase_S8_Ser-AS"/>
</dbReference>
<evidence type="ECO:0000313" key="8">
    <source>
        <dbReference type="EMBL" id="ADY57266.1"/>
    </source>
</evidence>
<dbReference type="GO" id="GO:0006508">
    <property type="term" value="P:proteolysis"/>
    <property type="evidence" value="ECO:0007669"/>
    <property type="project" value="UniProtKB-KW"/>
</dbReference>
<keyword evidence="4 5" id="KW-0720">Serine protease</keyword>
<feature type="active site" description="Charge relay system" evidence="5">
    <location>
        <position position="173"/>
    </location>
</feature>
<dbReference type="PANTHER" id="PTHR43399">
    <property type="entry name" value="SUBTILISIN-RELATED"/>
    <property type="match status" value="1"/>
</dbReference>
<dbReference type="PROSITE" id="PS51892">
    <property type="entry name" value="SUBTILASE"/>
    <property type="match status" value="1"/>
</dbReference>